<dbReference type="GeneTree" id="ENSGT00940000178000"/>
<dbReference type="AlphaFoldDB" id="A0A3Q1H3J2"/>
<accession>A0A3Q1H3J2</accession>
<dbReference type="PANTHER" id="PTHR12521">
    <property type="entry name" value="PROTEIN C6ORF130"/>
    <property type="match status" value="1"/>
</dbReference>
<dbReference type="InParanoid" id="A0A3Q1H3J2"/>
<name>A0A3Q1H3J2_9TELE</name>
<reference evidence="1" key="1">
    <citation type="submission" date="2025-08" db="UniProtKB">
        <authorList>
            <consortium name="Ensembl"/>
        </authorList>
    </citation>
    <scope>IDENTIFICATION</scope>
</reference>
<evidence type="ECO:0000313" key="1">
    <source>
        <dbReference type="Ensembl" id="ENSAPOP00000034332.1"/>
    </source>
</evidence>
<sequence length="128" mass="14483">MHLYCLKNKNILKKKNTPTEPTAPALIRRACYVAMLGYVTKTSIYTLLFQVTKQTAFHKPTYTSLLHSLEDTRSHCIRTGYTSCRCLGICGLDQLEWTEVAKILEQVFMGTGITITIYSLPWTAASMN</sequence>
<organism evidence="1 2">
    <name type="scientific">Acanthochromis polyacanthus</name>
    <name type="common">spiny chromis</name>
    <dbReference type="NCBI Taxonomy" id="80966"/>
    <lineage>
        <taxon>Eukaryota</taxon>
        <taxon>Metazoa</taxon>
        <taxon>Chordata</taxon>
        <taxon>Craniata</taxon>
        <taxon>Vertebrata</taxon>
        <taxon>Euteleostomi</taxon>
        <taxon>Actinopterygii</taxon>
        <taxon>Neopterygii</taxon>
        <taxon>Teleostei</taxon>
        <taxon>Neoteleostei</taxon>
        <taxon>Acanthomorphata</taxon>
        <taxon>Ovalentaria</taxon>
        <taxon>Pomacentridae</taxon>
        <taxon>Acanthochromis</taxon>
    </lineage>
</organism>
<dbReference type="PANTHER" id="PTHR12521:SF0">
    <property type="entry name" value="ADP-RIBOSE GLYCOHYDROLASE OARD1"/>
    <property type="match status" value="1"/>
</dbReference>
<proteinExistence type="predicted"/>
<dbReference type="Ensembl" id="ENSAPOT00000030027.1">
    <property type="protein sequence ID" value="ENSAPOP00000034332.1"/>
    <property type="gene ID" value="ENSAPOG00000023516.1"/>
</dbReference>
<dbReference type="GO" id="GO:0140291">
    <property type="term" value="P:peptidyl-glutamate ADP-deribosylation"/>
    <property type="evidence" value="ECO:0007669"/>
    <property type="project" value="TreeGrafter"/>
</dbReference>
<dbReference type="InterPro" id="IPR043472">
    <property type="entry name" value="Macro_dom-like"/>
</dbReference>
<keyword evidence="2" id="KW-1185">Reference proteome</keyword>
<evidence type="ECO:0000313" key="2">
    <source>
        <dbReference type="Proteomes" id="UP000257200"/>
    </source>
</evidence>
<dbReference type="SUPFAM" id="SSF52949">
    <property type="entry name" value="Macro domain-like"/>
    <property type="match status" value="1"/>
</dbReference>
<dbReference type="InterPro" id="IPR050892">
    <property type="entry name" value="ADP-ribose_metab_enzymes"/>
</dbReference>
<dbReference type="Gene3D" id="3.40.220.10">
    <property type="entry name" value="Leucine Aminopeptidase, subunit E, domain 1"/>
    <property type="match status" value="1"/>
</dbReference>
<reference evidence="1" key="2">
    <citation type="submission" date="2025-09" db="UniProtKB">
        <authorList>
            <consortium name="Ensembl"/>
        </authorList>
    </citation>
    <scope>IDENTIFICATION</scope>
</reference>
<protein>
    <submittedName>
        <fullName evidence="1">Uncharacterized protein</fullName>
    </submittedName>
</protein>
<dbReference type="Proteomes" id="UP000257200">
    <property type="component" value="Unplaced"/>
</dbReference>